<name>A0AC35ETF3_9BILA</name>
<evidence type="ECO:0000313" key="2">
    <source>
        <dbReference type="WBParaSite" id="PS1159_v2.g106.t1"/>
    </source>
</evidence>
<dbReference type="WBParaSite" id="PS1159_v2.g106.t1">
    <property type="protein sequence ID" value="PS1159_v2.g106.t1"/>
    <property type="gene ID" value="PS1159_v2.g106"/>
</dbReference>
<reference evidence="2" key="1">
    <citation type="submission" date="2022-11" db="UniProtKB">
        <authorList>
            <consortium name="WormBaseParasite"/>
        </authorList>
    </citation>
    <scope>IDENTIFICATION</scope>
</reference>
<dbReference type="Proteomes" id="UP000887580">
    <property type="component" value="Unplaced"/>
</dbReference>
<sequence length="84" mass="10159">MSDRLQINLQRTYNEVLESRDEYNTLLANHPRPWSSDTRIRLASRLQVIKQHHSYMLQALEKWEDLAKKTKDADQRKNIKGFYR</sequence>
<accession>A0AC35ETF3</accession>
<evidence type="ECO:0000313" key="1">
    <source>
        <dbReference type="Proteomes" id="UP000887580"/>
    </source>
</evidence>
<organism evidence="1 2">
    <name type="scientific">Panagrolaimus sp. PS1159</name>
    <dbReference type="NCBI Taxonomy" id="55785"/>
    <lineage>
        <taxon>Eukaryota</taxon>
        <taxon>Metazoa</taxon>
        <taxon>Ecdysozoa</taxon>
        <taxon>Nematoda</taxon>
        <taxon>Chromadorea</taxon>
        <taxon>Rhabditida</taxon>
        <taxon>Tylenchina</taxon>
        <taxon>Panagrolaimomorpha</taxon>
        <taxon>Panagrolaimoidea</taxon>
        <taxon>Panagrolaimidae</taxon>
        <taxon>Panagrolaimus</taxon>
    </lineage>
</organism>
<proteinExistence type="predicted"/>
<protein>
    <submittedName>
        <fullName evidence="2">Uncharacterized protein</fullName>
    </submittedName>
</protein>